<feature type="domain" description="C2H2-type" evidence="12">
    <location>
        <begin position="583"/>
        <end position="610"/>
    </location>
</feature>
<evidence type="ECO:0000256" key="8">
    <source>
        <dbReference type="ARBA" id="ARBA00023163"/>
    </source>
</evidence>
<evidence type="ECO:0000256" key="11">
    <source>
        <dbReference type="SAM" id="MobiDB-lite"/>
    </source>
</evidence>
<dbReference type="PROSITE" id="PS00028">
    <property type="entry name" value="ZINC_FINGER_C2H2_1"/>
    <property type="match status" value="5"/>
</dbReference>
<evidence type="ECO:0000256" key="5">
    <source>
        <dbReference type="ARBA" id="ARBA00022833"/>
    </source>
</evidence>
<reference evidence="13 14" key="1">
    <citation type="submission" date="2021-06" db="EMBL/GenBank/DDBJ databases">
        <title>Caerostris darwini draft genome.</title>
        <authorList>
            <person name="Kono N."/>
            <person name="Arakawa K."/>
        </authorList>
    </citation>
    <scope>NUCLEOTIDE SEQUENCE [LARGE SCALE GENOMIC DNA]</scope>
</reference>
<dbReference type="Proteomes" id="UP001054837">
    <property type="component" value="Unassembled WGS sequence"/>
</dbReference>
<dbReference type="InterPro" id="IPR036236">
    <property type="entry name" value="Znf_C2H2_sf"/>
</dbReference>
<dbReference type="GO" id="GO:0008270">
    <property type="term" value="F:zinc ion binding"/>
    <property type="evidence" value="ECO:0007669"/>
    <property type="project" value="UniProtKB-KW"/>
</dbReference>
<feature type="domain" description="C2H2-type" evidence="12">
    <location>
        <begin position="472"/>
        <end position="499"/>
    </location>
</feature>
<keyword evidence="3" id="KW-0677">Repeat</keyword>
<feature type="region of interest" description="Disordered" evidence="11">
    <location>
        <begin position="426"/>
        <end position="447"/>
    </location>
</feature>
<dbReference type="FunFam" id="3.30.160.60:FF:000213">
    <property type="entry name" value="Zinc finger protein 624"/>
    <property type="match status" value="1"/>
</dbReference>
<feature type="domain" description="C2H2-type" evidence="12">
    <location>
        <begin position="528"/>
        <end position="555"/>
    </location>
</feature>
<dbReference type="Gene3D" id="3.30.160.60">
    <property type="entry name" value="Classic Zinc Finger"/>
    <property type="match status" value="5"/>
</dbReference>
<evidence type="ECO:0000256" key="3">
    <source>
        <dbReference type="ARBA" id="ARBA00022737"/>
    </source>
</evidence>
<dbReference type="PROSITE" id="PS50157">
    <property type="entry name" value="ZINC_FINGER_C2H2_2"/>
    <property type="match status" value="5"/>
</dbReference>
<evidence type="ECO:0000256" key="6">
    <source>
        <dbReference type="ARBA" id="ARBA00023015"/>
    </source>
</evidence>
<dbReference type="InterPro" id="IPR013087">
    <property type="entry name" value="Znf_C2H2_type"/>
</dbReference>
<evidence type="ECO:0000313" key="14">
    <source>
        <dbReference type="Proteomes" id="UP001054837"/>
    </source>
</evidence>
<feature type="domain" description="C2H2-type" evidence="12">
    <location>
        <begin position="556"/>
        <end position="583"/>
    </location>
</feature>
<evidence type="ECO:0000256" key="1">
    <source>
        <dbReference type="ARBA" id="ARBA00004123"/>
    </source>
</evidence>
<keyword evidence="6" id="KW-0805">Transcription regulation</keyword>
<dbReference type="SUPFAM" id="SSF57667">
    <property type="entry name" value="beta-beta-alpha zinc fingers"/>
    <property type="match status" value="3"/>
</dbReference>
<dbReference type="Pfam" id="PF00096">
    <property type="entry name" value="zf-C2H2"/>
    <property type="match status" value="4"/>
</dbReference>
<evidence type="ECO:0000256" key="9">
    <source>
        <dbReference type="ARBA" id="ARBA00023242"/>
    </source>
</evidence>
<comment type="subcellular location">
    <subcellularLocation>
        <location evidence="1">Nucleus</location>
    </subcellularLocation>
</comment>
<dbReference type="GO" id="GO:0005634">
    <property type="term" value="C:nucleus"/>
    <property type="evidence" value="ECO:0007669"/>
    <property type="project" value="UniProtKB-SubCell"/>
</dbReference>
<dbReference type="GO" id="GO:0000978">
    <property type="term" value="F:RNA polymerase II cis-regulatory region sequence-specific DNA binding"/>
    <property type="evidence" value="ECO:0007669"/>
    <property type="project" value="TreeGrafter"/>
</dbReference>
<evidence type="ECO:0000256" key="4">
    <source>
        <dbReference type="ARBA" id="ARBA00022771"/>
    </source>
</evidence>
<keyword evidence="2" id="KW-0479">Metal-binding</keyword>
<gene>
    <name evidence="13" type="ORF">CDAR_193291</name>
</gene>
<keyword evidence="5" id="KW-0862">Zinc</keyword>
<keyword evidence="4 10" id="KW-0863">Zinc-finger</keyword>
<keyword evidence="7" id="KW-0238">DNA-binding</keyword>
<organism evidence="13 14">
    <name type="scientific">Caerostris darwini</name>
    <dbReference type="NCBI Taxonomy" id="1538125"/>
    <lineage>
        <taxon>Eukaryota</taxon>
        <taxon>Metazoa</taxon>
        <taxon>Ecdysozoa</taxon>
        <taxon>Arthropoda</taxon>
        <taxon>Chelicerata</taxon>
        <taxon>Arachnida</taxon>
        <taxon>Araneae</taxon>
        <taxon>Araneomorphae</taxon>
        <taxon>Entelegynae</taxon>
        <taxon>Araneoidea</taxon>
        <taxon>Araneidae</taxon>
        <taxon>Caerostris</taxon>
    </lineage>
</organism>
<sequence length="635" mass="72341">MDITICEFCKAYVTNFEVHNCFNSGNHHRSYATIPQSSSANLAQNIDLRASQTKDYEARWSSLDQINSSMQHRFLNNIHQRTGYEENAADEIFFQYGVTNPNPYNPVTSDYMFPGTHHIQENEPNSAHLQMPSEVFIHQNSQHYGPINPEHLTNIPVSVTERSNFTGSQQTFGQRNALMHQIAQHPSALSQMECSGMSSKNELQPHFSSAYHIFGESDHTMTNRVSQYSEKSLEMPILSIKNENNPMIPTSRINSVQQTQPIPSFASLSCDFPLERPSFYMDTLCANKEESTLNRTETENLKYYTRQFSLPSTSQNFSSQEYRVNNPGVLKFKEDEYNPKNKQWADFCFGISENISYPSNASQIHEHNFGTGRSSNTEHLTWEYSCPVIHSSEGQIVCNISTTTLANQSNPTRKKHSADKIVSEYVNSTEESDTASGNTSEQSSKCDKDRTAFLPKEHRIFPGPSGTVAKPYNCSFCDKTYSIDSSLQRHVRNHTGDGLYPCTECSKSFTCCSSLRDHLRTHTGEKPFKCTKCGKCFTRSTNLRDHLRTHTGEKPFKCTKCDKCFTRSTNLRDHLRTHTGEKYACNKCSKRYIRNFDLKRHMLQHAGEERSKCDSCGAEFSSEDSLKAHKCKKNK</sequence>
<feature type="compositionally biased region" description="Polar residues" evidence="11">
    <location>
        <begin position="426"/>
        <end position="443"/>
    </location>
</feature>
<keyword evidence="8" id="KW-0804">Transcription</keyword>
<dbReference type="FunFam" id="3.30.160.60:FF:001158">
    <property type="entry name" value="zinc finger protein 22"/>
    <property type="match status" value="1"/>
</dbReference>
<dbReference type="PANTHER" id="PTHR23235:SF178">
    <property type="entry name" value="C2H2-TYPE DOMAIN-CONTAINING PROTEIN-RELATED"/>
    <property type="match status" value="1"/>
</dbReference>
<proteinExistence type="predicted"/>
<evidence type="ECO:0000256" key="7">
    <source>
        <dbReference type="ARBA" id="ARBA00023125"/>
    </source>
</evidence>
<evidence type="ECO:0000256" key="10">
    <source>
        <dbReference type="PROSITE-ProRule" id="PRU00042"/>
    </source>
</evidence>
<dbReference type="FunFam" id="3.30.160.60:FF:000062">
    <property type="entry name" value="RB-associated KRAB zinc finger protein-like"/>
    <property type="match status" value="1"/>
</dbReference>
<keyword evidence="14" id="KW-1185">Reference proteome</keyword>
<feature type="domain" description="C2H2-type" evidence="12">
    <location>
        <begin position="500"/>
        <end position="527"/>
    </location>
</feature>
<dbReference type="GO" id="GO:0000981">
    <property type="term" value="F:DNA-binding transcription factor activity, RNA polymerase II-specific"/>
    <property type="evidence" value="ECO:0007669"/>
    <property type="project" value="TreeGrafter"/>
</dbReference>
<dbReference type="Pfam" id="PF13912">
    <property type="entry name" value="zf-C2H2_6"/>
    <property type="match status" value="2"/>
</dbReference>
<evidence type="ECO:0000256" key="2">
    <source>
        <dbReference type="ARBA" id="ARBA00022723"/>
    </source>
</evidence>
<dbReference type="EMBL" id="BPLQ01005244">
    <property type="protein sequence ID" value="GIY13464.1"/>
    <property type="molecule type" value="Genomic_DNA"/>
</dbReference>
<comment type="caution">
    <text evidence="13">The sequence shown here is derived from an EMBL/GenBank/DDBJ whole genome shotgun (WGS) entry which is preliminary data.</text>
</comment>
<dbReference type="FunFam" id="3.30.160.60:FF:001767">
    <property type="entry name" value="Zinc finger protein 629"/>
    <property type="match status" value="1"/>
</dbReference>
<name>A0AAV4QYQ4_9ARAC</name>
<accession>A0AAV4QYQ4</accession>
<dbReference type="AlphaFoldDB" id="A0AAV4QYQ4"/>
<protein>
    <recommendedName>
        <fullName evidence="12">C2H2-type domain-containing protein</fullName>
    </recommendedName>
</protein>
<dbReference type="SMART" id="SM00355">
    <property type="entry name" value="ZnF_C2H2"/>
    <property type="match status" value="6"/>
</dbReference>
<evidence type="ECO:0000313" key="13">
    <source>
        <dbReference type="EMBL" id="GIY13464.1"/>
    </source>
</evidence>
<dbReference type="PANTHER" id="PTHR23235">
    <property type="entry name" value="KRUEPPEL-LIKE TRANSCRIPTION FACTOR"/>
    <property type="match status" value="1"/>
</dbReference>
<evidence type="ECO:0000259" key="12">
    <source>
        <dbReference type="PROSITE" id="PS50157"/>
    </source>
</evidence>
<keyword evidence="9" id="KW-0539">Nucleus</keyword>